<evidence type="ECO:0000259" key="7">
    <source>
        <dbReference type="PROSITE" id="PS50102"/>
    </source>
</evidence>
<dbReference type="Gene3D" id="3.30.70.330">
    <property type="match status" value="5"/>
</dbReference>
<dbReference type="AlphaFoldDB" id="W7T7L7"/>
<feature type="compositionally biased region" description="Basic and acidic residues" evidence="6">
    <location>
        <begin position="375"/>
        <end position="399"/>
    </location>
</feature>
<dbReference type="OrthoDB" id="272703at2759"/>
<dbReference type="InterPro" id="IPR000504">
    <property type="entry name" value="RRM_dom"/>
</dbReference>
<comment type="caution">
    <text evidence="8">The sequence shown here is derived from an EMBL/GenBank/DDBJ whole genome shotgun (WGS) entry which is preliminary data.</text>
</comment>
<dbReference type="SMART" id="SM00360">
    <property type="entry name" value="RRM"/>
    <property type="match status" value="5"/>
</dbReference>
<evidence type="ECO:0000256" key="3">
    <source>
        <dbReference type="ARBA" id="ARBA00022884"/>
    </source>
</evidence>
<feature type="compositionally biased region" description="Basic and acidic residues" evidence="6">
    <location>
        <begin position="421"/>
        <end position="437"/>
    </location>
</feature>
<keyword evidence="3 5" id="KW-0694">RNA-binding</keyword>
<feature type="compositionally biased region" description="Basic residues" evidence="6">
    <location>
        <begin position="824"/>
        <end position="838"/>
    </location>
</feature>
<evidence type="ECO:0000256" key="5">
    <source>
        <dbReference type="PROSITE-ProRule" id="PRU00176"/>
    </source>
</evidence>
<dbReference type="InterPro" id="IPR051945">
    <property type="entry name" value="RRM_MRD1_RNA_proc_ribogen"/>
</dbReference>
<feature type="region of interest" description="Disordered" evidence="6">
    <location>
        <begin position="375"/>
        <end position="454"/>
    </location>
</feature>
<feature type="domain" description="RRM" evidence="7">
    <location>
        <begin position="460"/>
        <end position="542"/>
    </location>
</feature>
<proteinExistence type="predicted"/>
<evidence type="ECO:0000313" key="8">
    <source>
        <dbReference type="EMBL" id="EWM22437.1"/>
    </source>
</evidence>
<protein>
    <submittedName>
        <fullName evidence="8">Rna-binding protein 28</fullName>
    </submittedName>
</protein>
<dbReference type="InterPro" id="IPR035979">
    <property type="entry name" value="RBD_domain_sf"/>
</dbReference>
<dbReference type="Pfam" id="PF00076">
    <property type="entry name" value="RRM_1"/>
    <property type="match status" value="3"/>
</dbReference>
<evidence type="ECO:0000256" key="2">
    <source>
        <dbReference type="ARBA" id="ARBA00022737"/>
    </source>
</evidence>
<gene>
    <name evidence="8" type="ORF">Naga_100011g37</name>
</gene>
<dbReference type="GO" id="GO:0005634">
    <property type="term" value="C:nucleus"/>
    <property type="evidence" value="ECO:0007669"/>
    <property type="project" value="UniProtKB-SubCell"/>
</dbReference>
<accession>W7T7L7</accession>
<feature type="domain" description="RRM" evidence="7">
    <location>
        <begin position="290"/>
        <end position="370"/>
    </location>
</feature>
<dbReference type="EMBL" id="AZIL01002191">
    <property type="protein sequence ID" value="EWM22437.1"/>
    <property type="molecule type" value="Genomic_DNA"/>
</dbReference>
<dbReference type="PANTHER" id="PTHR48039:SF5">
    <property type="entry name" value="RNA-BINDING PROTEIN 28"/>
    <property type="match status" value="1"/>
</dbReference>
<name>W7T7L7_9STRA</name>
<dbReference type="PANTHER" id="PTHR48039">
    <property type="entry name" value="RNA-BINDING MOTIF PROTEIN 14B"/>
    <property type="match status" value="1"/>
</dbReference>
<sequence>MIVDDAQSIFVRNLPFSASTTDLEVLCGKIGPVKRASIIQSGDGVSRGFGFVKYAMPEDAMRAVAILSGAELNGRTLSIELALKRGQKPSYLSQASKAEGIEGKKSHESHSSTSLSTCVKTKKGDGTGPELKRSYDTANSKDSMDRNNNKRGKHLDASGASKKKKSGHALLSSQPSKTLILFNMASRTTEKQIFKRVRKLEPPTSVKIEDIDGSARVAIIHFNTSLAAKKVQKKLNNHVIHGQIIKVRPFHPKVNIDASLEAKFSINDTLKRSLTNSDLDEMKGQAKRNNRLIIRNLSFKATEDDLKVALSKFGPILEARIPHVAVRGIEGRRGFGFVTFACAEDAEKAVKNEIPLRIRGREVAVDVCMGRKEYEEERKNHKEDDLNKGKAENSGEIEHNTTSFGEESVSVPGNVPSSDITVKDTDTFSEAHEREETPTGVTTEKTCPKNPPSSDVNEGKAIFVRNIPFDATSESLKLAFHDYAPVAFAIIVKDSTTGLSKGTAFIKFKSKVGMETTLSAAACGGGTLPLLGRDVKIDRALETKDAPKAVVSDPVAADLSSGHKSKVDRRNLYLANEGLLIGSEAQNEIPKGDIEKRQREQAEKKAKLRNPYFFVSPTRLSIRNLRRSVGDEEVRNLLVQAVQKGINAKQVTPDDLILHLKAQGLYEQALRHEDLSVFQPRSRDIHIKVKIMRDLSKTPMNGVFPSRGYAFADFTSHIHALAALRHLNNNPTFSGFSITSGAAKCSRLIVSFAVENHKALQKKALRGEKIRTALAPEASSIARMVGGKHDAHSNKCALGKSDDPHNRGAHQAPLEEPCSETADRKRRGSRQREQKRRRKDDGEEKNLLSVKRRVESPSISQGNYLKALAAGKRKLASDESGGELSIQRLRQRNSKAFVCRPVVKEQTSDFSYGESTFQAANPKIKRQAVSRTDMREDKQFFETVNDYKKKLLGGTTQVEQSFQNETTGKSERWFEM</sequence>
<keyword evidence="9" id="KW-1185">Reference proteome</keyword>
<reference evidence="8 9" key="1">
    <citation type="journal article" date="2014" name="Mol. Plant">
        <title>Chromosome Scale Genome Assembly and Transcriptome Profiling of Nannochloropsis gaditana in Nitrogen Depletion.</title>
        <authorList>
            <person name="Corteggiani Carpinelli E."/>
            <person name="Telatin A."/>
            <person name="Vitulo N."/>
            <person name="Forcato C."/>
            <person name="D'Angelo M."/>
            <person name="Schiavon R."/>
            <person name="Vezzi A."/>
            <person name="Giacometti G.M."/>
            <person name="Morosinotto T."/>
            <person name="Valle G."/>
        </authorList>
    </citation>
    <scope>NUCLEOTIDE SEQUENCE [LARGE SCALE GENOMIC DNA]</scope>
    <source>
        <strain evidence="8 9">B-31</strain>
    </source>
</reference>
<feature type="compositionally biased region" description="Basic and acidic residues" evidence="6">
    <location>
        <begin position="122"/>
        <end position="135"/>
    </location>
</feature>
<dbReference type="InterPro" id="IPR012677">
    <property type="entry name" value="Nucleotide-bd_a/b_plait_sf"/>
</dbReference>
<evidence type="ECO:0000313" key="9">
    <source>
        <dbReference type="Proteomes" id="UP000019335"/>
    </source>
</evidence>
<dbReference type="PROSITE" id="PS50102">
    <property type="entry name" value="RRM"/>
    <property type="match status" value="3"/>
</dbReference>
<comment type="subcellular location">
    <subcellularLocation>
        <location evidence="1">Nucleus</location>
    </subcellularLocation>
</comment>
<evidence type="ECO:0000256" key="6">
    <source>
        <dbReference type="SAM" id="MobiDB-lite"/>
    </source>
</evidence>
<dbReference type="GO" id="GO:0003729">
    <property type="term" value="F:mRNA binding"/>
    <property type="evidence" value="ECO:0007669"/>
    <property type="project" value="TreeGrafter"/>
</dbReference>
<feature type="region of interest" description="Disordered" evidence="6">
    <location>
        <begin position="791"/>
        <end position="848"/>
    </location>
</feature>
<feature type="region of interest" description="Disordered" evidence="6">
    <location>
        <begin position="94"/>
        <end position="171"/>
    </location>
</feature>
<dbReference type="CDD" id="cd00590">
    <property type="entry name" value="RRM_SF"/>
    <property type="match status" value="1"/>
</dbReference>
<organism evidence="8 9">
    <name type="scientific">Nannochloropsis gaditana</name>
    <dbReference type="NCBI Taxonomy" id="72520"/>
    <lineage>
        <taxon>Eukaryota</taxon>
        <taxon>Sar</taxon>
        <taxon>Stramenopiles</taxon>
        <taxon>Ochrophyta</taxon>
        <taxon>Eustigmatophyceae</taxon>
        <taxon>Eustigmatales</taxon>
        <taxon>Monodopsidaceae</taxon>
        <taxon>Nannochloropsis</taxon>
    </lineage>
</organism>
<feature type="domain" description="RRM" evidence="7">
    <location>
        <begin position="7"/>
        <end position="84"/>
    </location>
</feature>
<keyword evidence="4" id="KW-0539">Nucleus</keyword>
<dbReference type="CDD" id="cd12416">
    <property type="entry name" value="RRM4_RBM28_like"/>
    <property type="match status" value="1"/>
</dbReference>
<feature type="compositionally biased region" description="Basic and acidic residues" evidence="6">
    <location>
        <begin position="99"/>
        <end position="110"/>
    </location>
</feature>
<evidence type="ECO:0000256" key="4">
    <source>
        <dbReference type="ARBA" id="ARBA00023242"/>
    </source>
</evidence>
<dbReference type="SUPFAM" id="SSF54928">
    <property type="entry name" value="RNA-binding domain, RBD"/>
    <property type="match status" value="4"/>
</dbReference>
<keyword evidence="2" id="KW-0677">Repeat</keyword>
<evidence type="ECO:0000256" key="1">
    <source>
        <dbReference type="ARBA" id="ARBA00004123"/>
    </source>
</evidence>
<dbReference type="Proteomes" id="UP000019335">
    <property type="component" value="Unassembled WGS sequence"/>
</dbReference>